<dbReference type="SUPFAM" id="SSF51735">
    <property type="entry name" value="NAD(P)-binding Rossmann-fold domains"/>
    <property type="match status" value="1"/>
</dbReference>
<dbReference type="InterPro" id="IPR005097">
    <property type="entry name" value="Sacchrp_dh_NADP-bd"/>
</dbReference>
<dbReference type="GO" id="GO:0005886">
    <property type="term" value="C:plasma membrane"/>
    <property type="evidence" value="ECO:0007669"/>
    <property type="project" value="TreeGrafter"/>
</dbReference>
<accession>A0A1C6RJD5</accession>
<evidence type="ECO:0000259" key="2">
    <source>
        <dbReference type="Pfam" id="PF03435"/>
    </source>
</evidence>
<feature type="compositionally biased region" description="Basic and acidic residues" evidence="1">
    <location>
        <begin position="200"/>
        <end position="215"/>
    </location>
</feature>
<dbReference type="Pfam" id="PF03435">
    <property type="entry name" value="Sacchrp_dh_NADP"/>
    <property type="match status" value="1"/>
</dbReference>
<dbReference type="Proteomes" id="UP000198959">
    <property type="component" value="Unassembled WGS sequence"/>
</dbReference>
<feature type="region of interest" description="Disordered" evidence="1">
    <location>
        <begin position="394"/>
        <end position="440"/>
    </location>
</feature>
<dbReference type="AlphaFoldDB" id="A0A1C6RJD5"/>
<dbReference type="InterPro" id="IPR051276">
    <property type="entry name" value="Saccharopine_DH-like_oxidrdct"/>
</dbReference>
<organism evidence="3 4">
    <name type="scientific">Micromonospora pallida</name>
    <dbReference type="NCBI Taxonomy" id="145854"/>
    <lineage>
        <taxon>Bacteria</taxon>
        <taxon>Bacillati</taxon>
        <taxon>Actinomycetota</taxon>
        <taxon>Actinomycetes</taxon>
        <taxon>Micromonosporales</taxon>
        <taxon>Micromonosporaceae</taxon>
        <taxon>Micromonospora</taxon>
    </lineage>
</organism>
<dbReference type="PANTHER" id="PTHR12286:SF5">
    <property type="entry name" value="SACCHAROPINE DEHYDROGENASE-LIKE OXIDOREDUCTASE"/>
    <property type="match status" value="1"/>
</dbReference>
<gene>
    <name evidence="3" type="ORF">GA0074692_0119</name>
</gene>
<keyword evidence="4" id="KW-1185">Reference proteome</keyword>
<evidence type="ECO:0000313" key="3">
    <source>
        <dbReference type="EMBL" id="SCL17227.1"/>
    </source>
</evidence>
<dbReference type="Gene3D" id="3.40.50.720">
    <property type="entry name" value="NAD(P)-binding Rossmann-like Domain"/>
    <property type="match status" value="1"/>
</dbReference>
<sequence length="440" mass="45770">MPDPRPYDLVLFGATGFTGALTAAYLARAVPAGFRWALAGRNPAKLAGVRDRLAATDPALADLPLLTADVTDPDSLRAVAESSRVVASTVGPYLRYGEPLVAACARAGTDYLDITGEPEFVDLMYLRHHAEAVRTGARLVHTCGFDSIPYDLGVWFTLKHLPTDGPVAVDGFVRAGGKFSAGTYHSALTAFERSAQMSRTARERRAAEPRPEGRRVRAVPGKIGRRADLGFWAVPLPTIDPQVVRRSAAARPEYGPDFTYRHFAAVKRLATVLTSMVGLGAVVGLVKVPPARRWLHGRFASGQGPTPEQRAKSWFRVRFVGTGGGRRVVTEVSGGDPGYDETAKMLAESALCLALDDLPATAGQVTPVTAMGDALLERLVRAGITVRVVDGPTPAGGAASADGAAPTDGATPADGAASAGGTASTGGAVVDGAEPPGGGV</sequence>
<dbReference type="InterPro" id="IPR036291">
    <property type="entry name" value="NAD(P)-bd_dom_sf"/>
</dbReference>
<dbReference type="EMBL" id="FMHW01000002">
    <property type="protein sequence ID" value="SCL17227.1"/>
    <property type="molecule type" value="Genomic_DNA"/>
</dbReference>
<name>A0A1C6RJD5_9ACTN</name>
<feature type="region of interest" description="Disordered" evidence="1">
    <location>
        <begin position="198"/>
        <end position="217"/>
    </location>
</feature>
<evidence type="ECO:0000256" key="1">
    <source>
        <dbReference type="SAM" id="MobiDB-lite"/>
    </source>
</evidence>
<dbReference type="OrthoDB" id="4369409at2"/>
<evidence type="ECO:0000313" key="4">
    <source>
        <dbReference type="Proteomes" id="UP000198959"/>
    </source>
</evidence>
<protein>
    <submittedName>
        <fullName evidence="3">Saccharopine dehydrogenase (NAD+, L-glutamate forming)</fullName>
    </submittedName>
</protein>
<proteinExistence type="predicted"/>
<feature type="compositionally biased region" description="Low complexity" evidence="1">
    <location>
        <begin position="394"/>
        <end position="433"/>
    </location>
</feature>
<dbReference type="PANTHER" id="PTHR12286">
    <property type="entry name" value="SACCHAROPINE DEHYDROGENASE-LIKE OXIDOREDUCTASE"/>
    <property type="match status" value="1"/>
</dbReference>
<feature type="domain" description="Saccharopine dehydrogenase NADP binding" evidence="2">
    <location>
        <begin position="10"/>
        <end position="137"/>
    </location>
</feature>
<reference evidence="4" key="1">
    <citation type="submission" date="2016-06" db="EMBL/GenBank/DDBJ databases">
        <authorList>
            <person name="Varghese N."/>
            <person name="Submissions Spin"/>
        </authorList>
    </citation>
    <scope>NUCLEOTIDE SEQUENCE [LARGE SCALE GENOMIC DNA]</scope>
    <source>
        <strain evidence="4">DSM 43817</strain>
    </source>
</reference>
<dbReference type="STRING" id="145854.GA0074692_0119"/>
<dbReference type="GO" id="GO:0009247">
    <property type="term" value="P:glycolipid biosynthetic process"/>
    <property type="evidence" value="ECO:0007669"/>
    <property type="project" value="TreeGrafter"/>
</dbReference>